<comment type="caution">
    <text evidence="1">The sequence shown here is derived from an EMBL/GenBank/DDBJ whole genome shotgun (WGS) entry which is preliminary data.</text>
</comment>
<dbReference type="Pfam" id="PF11041">
    <property type="entry name" value="Phage_Wedge1"/>
    <property type="match status" value="1"/>
</dbReference>
<dbReference type="Proteomes" id="UP001154259">
    <property type="component" value="Unassembled WGS sequence"/>
</dbReference>
<dbReference type="Proteomes" id="UP001154255">
    <property type="component" value="Unassembled WGS sequence"/>
</dbReference>
<gene>
    <name evidence="2" type="ORF">R53529_LOCUS2116</name>
    <name evidence="1" type="ORF">R53530_LOCUS2170</name>
</gene>
<evidence type="ECO:0000313" key="1">
    <source>
        <dbReference type="EMBL" id="CAI3956784.1"/>
    </source>
</evidence>
<dbReference type="AlphaFoldDB" id="A0A9W4TR88"/>
<sequence length="236" mass="27046">MTDNILCSDSKKCCSDDAPVCLDPKVTVIAQYANSPIILQLIEFWGDNIQVCGFFKDFYRNIWHIDCANGYGLNIWGNIVGINRTVKTFTGFFWGFNEETMLLARPYHDDTGYNDRLTDYEDRRTAIGNFRDFQELESEITFSDENFRKLILAKAASNISNYTASDLNKFLMMIFGTKDENGKNLHEVYVQDNQDMSMTIIFNWILSSDEVAIILNAGILFKPAGVELKVDFLLKK</sequence>
<dbReference type="EMBL" id="CAMXCS010000009">
    <property type="protein sequence ID" value="CAI3957980.1"/>
    <property type="molecule type" value="Genomic_DNA"/>
</dbReference>
<dbReference type="InterPro" id="IPR021283">
    <property type="entry name" value="Phage_Wedge1"/>
</dbReference>
<accession>A0A9W4TR88</accession>
<evidence type="ECO:0000313" key="3">
    <source>
        <dbReference type="Proteomes" id="UP001154255"/>
    </source>
</evidence>
<dbReference type="EMBL" id="CAMXCM010000009">
    <property type="protein sequence ID" value="CAI3956784.1"/>
    <property type="molecule type" value="Genomic_DNA"/>
</dbReference>
<evidence type="ECO:0000313" key="2">
    <source>
        <dbReference type="EMBL" id="CAI3957980.1"/>
    </source>
</evidence>
<name>A0A9W4TR88_9PROT</name>
<protein>
    <recommendedName>
        <fullName evidence="5">DUF2612 domain-containing protein</fullName>
    </recommendedName>
</protein>
<reference evidence="1" key="1">
    <citation type="submission" date="2022-10" db="EMBL/GenBank/DDBJ databases">
        <authorList>
            <person name="Botero Cardona J."/>
        </authorList>
    </citation>
    <scope>NUCLEOTIDE SEQUENCE</scope>
    <source>
        <strain evidence="1">LMG 31819</strain>
        <strain evidence="2">R-53529</strain>
    </source>
</reference>
<dbReference type="RefSeq" id="WP_271790534.1">
    <property type="nucleotide sequence ID" value="NZ_CAMXCM010000009.1"/>
</dbReference>
<evidence type="ECO:0008006" key="5">
    <source>
        <dbReference type="Google" id="ProtNLM"/>
    </source>
</evidence>
<keyword evidence="4" id="KW-1185">Reference proteome</keyword>
<evidence type="ECO:0000313" key="4">
    <source>
        <dbReference type="Proteomes" id="UP001154259"/>
    </source>
</evidence>
<organism evidence="1 3">
    <name type="scientific">Commensalibacter communis</name>
    <dbReference type="NCBI Taxonomy" id="2972786"/>
    <lineage>
        <taxon>Bacteria</taxon>
        <taxon>Pseudomonadati</taxon>
        <taxon>Pseudomonadota</taxon>
        <taxon>Alphaproteobacteria</taxon>
        <taxon>Acetobacterales</taxon>
        <taxon>Acetobacteraceae</taxon>
    </lineage>
</organism>
<proteinExistence type="predicted"/>